<accession>U4LB37</accession>
<dbReference type="Proteomes" id="UP000018144">
    <property type="component" value="Unassembled WGS sequence"/>
</dbReference>
<evidence type="ECO:0000313" key="1">
    <source>
        <dbReference type="EMBL" id="CCX11331.1"/>
    </source>
</evidence>
<sequence length="244" mass="28527">MREAVNMDEPSADTIKMLLDFKALRETEDDKNEFLWRTVNEDRFKSFQILLDCEVSDSIDDVLTWTSLLFIAAIRWQLEMPEVLLELMSAKQILSSRIASEALSKAAKGNLYPSGVGQLHIRDPTKIVPVIELLSKYGATANEAKLHLNRRTLWPLIYKRLASDREQRKSFLDIRDRSRTHRRPKNSSYQGRDGKIWFERHTRDGRISYEDWLDKYTAEMKIYKSSAVWHEAFDMSTECSILFS</sequence>
<evidence type="ECO:0000313" key="2">
    <source>
        <dbReference type="Proteomes" id="UP000018144"/>
    </source>
</evidence>
<keyword evidence="2" id="KW-1185">Reference proteome</keyword>
<gene>
    <name evidence="1" type="ORF">PCON_10925</name>
</gene>
<name>U4LB37_PYROM</name>
<protein>
    <submittedName>
        <fullName evidence="1">Uncharacterized protein</fullName>
    </submittedName>
</protein>
<proteinExistence type="predicted"/>
<dbReference type="EMBL" id="HF935612">
    <property type="protein sequence ID" value="CCX11331.1"/>
    <property type="molecule type" value="Genomic_DNA"/>
</dbReference>
<dbReference type="AlphaFoldDB" id="U4LB37"/>
<organism evidence="1 2">
    <name type="scientific">Pyronema omphalodes (strain CBS 100304)</name>
    <name type="common">Pyronema confluens</name>
    <dbReference type="NCBI Taxonomy" id="1076935"/>
    <lineage>
        <taxon>Eukaryota</taxon>
        <taxon>Fungi</taxon>
        <taxon>Dikarya</taxon>
        <taxon>Ascomycota</taxon>
        <taxon>Pezizomycotina</taxon>
        <taxon>Pezizomycetes</taxon>
        <taxon>Pezizales</taxon>
        <taxon>Pyronemataceae</taxon>
        <taxon>Pyronema</taxon>
    </lineage>
</organism>
<reference evidence="1 2" key="1">
    <citation type="journal article" date="2013" name="PLoS Genet.">
        <title>The genome and development-dependent transcriptomes of Pyronema confluens: a window into fungal evolution.</title>
        <authorList>
            <person name="Traeger S."/>
            <person name="Altegoer F."/>
            <person name="Freitag M."/>
            <person name="Gabaldon T."/>
            <person name="Kempken F."/>
            <person name="Kumar A."/>
            <person name="Marcet-Houben M."/>
            <person name="Poggeler S."/>
            <person name="Stajich J.E."/>
            <person name="Nowrousian M."/>
        </authorList>
    </citation>
    <scope>NUCLEOTIDE SEQUENCE [LARGE SCALE GENOMIC DNA]</scope>
    <source>
        <strain evidence="2">CBS 100304</strain>
        <tissue evidence="1">Vegetative mycelium</tissue>
    </source>
</reference>